<evidence type="ECO:0000259" key="7">
    <source>
        <dbReference type="PROSITE" id="PS51194"/>
    </source>
</evidence>
<name>A0AAP2CUF0_9RHOB</name>
<dbReference type="PROSITE" id="PS51192">
    <property type="entry name" value="HELICASE_ATP_BIND_1"/>
    <property type="match status" value="1"/>
</dbReference>
<keyword evidence="1" id="KW-0547">Nucleotide-binding</keyword>
<gene>
    <name evidence="8" type="primary">hrpB</name>
    <name evidence="8" type="ORF">IV417_15255</name>
</gene>
<dbReference type="InterPro" id="IPR014001">
    <property type="entry name" value="Helicase_ATP-bd"/>
</dbReference>
<protein>
    <submittedName>
        <fullName evidence="8">ATP-dependent helicase HrpB</fullName>
    </submittedName>
</protein>
<dbReference type="InterPro" id="IPR001650">
    <property type="entry name" value="Helicase_C-like"/>
</dbReference>
<dbReference type="FunFam" id="3.40.50.300:FF:002125">
    <property type="entry name" value="ATP-dependent helicase HrpB"/>
    <property type="match status" value="1"/>
</dbReference>
<dbReference type="PIRSF" id="PIRSF005496">
    <property type="entry name" value="ATP_hel_hrpB"/>
    <property type="match status" value="1"/>
</dbReference>
<dbReference type="Pfam" id="PF00270">
    <property type="entry name" value="DEAD"/>
    <property type="match status" value="1"/>
</dbReference>
<dbReference type="GO" id="GO:0003676">
    <property type="term" value="F:nucleic acid binding"/>
    <property type="evidence" value="ECO:0007669"/>
    <property type="project" value="InterPro"/>
</dbReference>
<dbReference type="GO" id="GO:0005524">
    <property type="term" value="F:ATP binding"/>
    <property type="evidence" value="ECO:0007669"/>
    <property type="project" value="UniProtKB-KW"/>
</dbReference>
<keyword evidence="2" id="KW-0378">Hydrolase</keyword>
<evidence type="ECO:0000256" key="2">
    <source>
        <dbReference type="ARBA" id="ARBA00022801"/>
    </source>
</evidence>
<dbReference type="CDD" id="cd17990">
    <property type="entry name" value="DEXHc_HrpB"/>
    <property type="match status" value="1"/>
</dbReference>
<reference evidence="8 9" key="1">
    <citation type="journal article" date="2021" name="Arch. Microbiol.">
        <title>Harenicola maris gen. nov., sp. nov. isolated from the Sea of Japan shallow sediments.</title>
        <authorList>
            <person name="Romanenko L.A."/>
            <person name="Kurilenko V.V."/>
            <person name="Chernysheva N.Y."/>
            <person name="Tekutyeva L.A."/>
            <person name="Velansky P.V."/>
            <person name="Svetashev V.I."/>
            <person name="Isaeva M.P."/>
        </authorList>
    </citation>
    <scope>NUCLEOTIDE SEQUENCE [LARGE SCALE GENOMIC DNA]</scope>
    <source>
        <strain evidence="8 9">KMM 3653</strain>
    </source>
</reference>
<dbReference type="GO" id="GO:0004386">
    <property type="term" value="F:helicase activity"/>
    <property type="evidence" value="ECO:0007669"/>
    <property type="project" value="UniProtKB-KW"/>
</dbReference>
<evidence type="ECO:0000313" key="8">
    <source>
        <dbReference type="EMBL" id="MBT0958746.1"/>
    </source>
</evidence>
<feature type="region of interest" description="Disordered" evidence="5">
    <location>
        <begin position="838"/>
        <end position="863"/>
    </location>
</feature>
<dbReference type="InterPro" id="IPR056329">
    <property type="entry name" value="CON_HrpB"/>
</dbReference>
<dbReference type="PANTHER" id="PTHR43519:SF1">
    <property type="entry name" value="ATP-DEPENDENT RNA HELICASE HRPB"/>
    <property type="match status" value="1"/>
</dbReference>
<dbReference type="PANTHER" id="PTHR43519">
    <property type="entry name" value="ATP-DEPENDENT RNA HELICASE HRPB"/>
    <property type="match status" value="1"/>
</dbReference>
<keyword evidence="9" id="KW-1185">Reference proteome</keyword>
<dbReference type="PROSITE" id="PS51194">
    <property type="entry name" value="HELICASE_CTER"/>
    <property type="match status" value="1"/>
</dbReference>
<dbReference type="NCBIfam" id="TIGR01970">
    <property type="entry name" value="DEAH_box_HrpB"/>
    <property type="match status" value="1"/>
</dbReference>
<dbReference type="InterPro" id="IPR048333">
    <property type="entry name" value="HA2_WH"/>
</dbReference>
<dbReference type="GO" id="GO:0016787">
    <property type="term" value="F:hydrolase activity"/>
    <property type="evidence" value="ECO:0007669"/>
    <property type="project" value="UniProtKB-KW"/>
</dbReference>
<dbReference type="AlphaFoldDB" id="A0AAP2CUF0"/>
<accession>A0AAP2CUF0</accession>
<dbReference type="Pfam" id="PF08482">
    <property type="entry name" value="HrpB_C"/>
    <property type="match status" value="1"/>
</dbReference>
<feature type="domain" description="Helicase ATP-binding" evidence="6">
    <location>
        <begin position="76"/>
        <end position="237"/>
    </location>
</feature>
<dbReference type="EMBL" id="JADQAZ010000003">
    <property type="protein sequence ID" value="MBT0958746.1"/>
    <property type="molecule type" value="Genomic_DNA"/>
</dbReference>
<keyword evidence="3 8" id="KW-0347">Helicase</keyword>
<comment type="caution">
    <text evidence="8">The sequence shown here is derived from an EMBL/GenBank/DDBJ whole genome shotgun (WGS) entry which is preliminary data.</text>
</comment>
<dbReference type="InterPro" id="IPR049614">
    <property type="entry name" value="HrpB_DEXH"/>
</dbReference>
<dbReference type="SMART" id="SM00490">
    <property type="entry name" value="HELICc"/>
    <property type="match status" value="1"/>
</dbReference>
<dbReference type="Pfam" id="PF04408">
    <property type="entry name" value="WHD_HA2"/>
    <property type="match status" value="1"/>
</dbReference>
<evidence type="ECO:0000256" key="3">
    <source>
        <dbReference type="ARBA" id="ARBA00022806"/>
    </source>
</evidence>
<dbReference type="Gene3D" id="3.40.50.300">
    <property type="entry name" value="P-loop containing nucleotide triphosphate hydrolases"/>
    <property type="match status" value="2"/>
</dbReference>
<keyword evidence="4" id="KW-0067">ATP-binding</keyword>
<sequence length="863" mass="91813">MIGAVAFHKGDRLGQGPALPRNNPFSKVLHWRSPFRGLVCPASVQYVQCEPVTASERTPVAPAPALPIDPVLPDVITALRNEGQVVLQAPPGAGKTTRVPLALAEAGLTTGKILMLEPRRIAARAAAERLAEHWGEAPGGKVGYRMRGDNKPGTVIEVVTEGILTRMIQSDPELSGVGAVIFDEFHERSLQADLGLALTLEVRRALREDLLLVVMSATLDAAPVAALMDNAPMVTAEGRSFPVDVKWLDRPARREARLEALVADLAAQAAKETGGNLLAFLPGEGEIRRTAAALTLPGDMAVHPLYGALPFAEQRAAIAPPKQGRKIVLATSIAETSLTIEGISAVIDGGMARRAAFDPGTGLSRLITTRASRAEITQRAGRAGRLGPGTCYRAWAKAEEGGFPAFAPPEIAAADLTGLALELAAWGADTLPFLTPPPEGALAEARSLLRSLGALDAAGSLTAHGRALARLPLHPRLGHMLLLGGPGAADIAALLGERDPLRGASSDLTARLRGLRDPNTAQGPARAAFRRMASEAKRLRRMSAPRTEGEDAEALALAFPDRIGLRRPGDAPRFLLSGGRGAEMAAGDPLAGQRLIVAAELDGAGRDSRIRLALPLSESALRGLFADQIAWHNIAEWSRREGRVIARRREMFGALTLSDQQWSDAPDEALAAAALEGLRQIGLPLSAAAKRLLARVALYRAGGGTAPDVSETALMESAEDWLLPYLSGLRSAEDLRGLNLLEPLRVYIGWDVMQALDSAVPSHFTTPLGRRVPIDYAGEGPEVSLRLQEVFGLSRHPTVGGAPLRLVLLSPGHKPVQVTQDLPGFWATSYADVRKDMRGRYPKHPWPEDPANAAPTERAKPRK</sequence>
<dbReference type="SMART" id="SM00487">
    <property type="entry name" value="DEXDc"/>
    <property type="match status" value="1"/>
</dbReference>
<dbReference type="Pfam" id="PF24473">
    <property type="entry name" value="CON_HrpB"/>
    <property type="match status" value="1"/>
</dbReference>
<dbReference type="InterPro" id="IPR007502">
    <property type="entry name" value="Helicase-assoc_dom"/>
</dbReference>
<dbReference type="InterPro" id="IPR010225">
    <property type="entry name" value="HrpB"/>
</dbReference>
<dbReference type="InterPro" id="IPR011545">
    <property type="entry name" value="DEAD/DEAH_box_helicase_dom"/>
</dbReference>
<organism evidence="8 9">
    <name type="scientific">Harenicola maris</name>
    <dbReference type="NCBI Taxonomy" id="2841044"/>
    <lineage>
        <taxon>Bacteria</taxon>
        <taxon>Pseudomonadati</taxon>
        <taxon>Pseudomonadota</taxon>
        <taxon>Alphaproteobacteria</taxon>
        <taxon>Rhodobacterales</taxon>
        <taxon>Paracoccaceae</taxon>
        <taxon>Harenicola</taxon>
    </lineage>
</organism>
<dbReference type="InterPro" id="IPR013689">
    <property type="entry name" value="RNA_helicase_ATP-dep_HrpB_C"/>
</dbReference>
<evidence type="ECO:0000256" key="4">
    <source>
        <dbReference type="ARBA" id="ARBA00022840"/>
    </source>
</evidence>
<proteinExistence type="predicted"/>
<dbReference type="Gene3D" id="1.20.120.1080">
    <property type="match status" value="1"/>
</dbReference>
<evidence type="ECO:0000313" key="9">
    <source>
        <dbReference type="Proteomes" id="UP001315686"/>
    </source>
</evidence>
<dbReference type="SUPFAM" id="SSF52540">
    <property type="entry name" value="P-loop containing nucleoside triphosphate hydrolases"/>
    <property type="match status" value="1"/>
</dbReference>
<dbReference type="SMART" id="SM00847">
    <property type="entry name" value="HA2"/>
    <property type="match status" value="1"/>
</dbReference>
<dbReference type="InterPro" id="IPR027417">
    <property type="entry name" value="P-loop_NTPase"/>
</dbReference>
<dbReference type="Proteomes" id="UP001315686">
    <property type="component" value="Unassembled WGS sequence"/>
</dbReference>
<evidence type="ECO:0000256" key="5">
    <source>
        <dbReference type="SAM" id="MobiDB-lite"/>
    </source>
</evidence>
<dbReference type="Pfam" id="PF00271">
    <property type="entry name" value="Helicase_C"/>
    <property type="match status" value="1"/>
</dbReference>
<evidence type="ECO:0000259" key="6">
    <source>
        <dbReference type="PROSITE" id="PS51192"/>
    </source>
</evidence>
<evidence type="ECO:0000256" key="1">
    <source>
        <dbReference type="ARBA" id="ARBA00022741"/>
    </source>
</evidence>
<feature type="domain" description="Helicase C-terminal" evidence="7">
    <location>
        <begin position="257"/>
        <end position="427"/>
    </location>
</feature>
<dbReference type="CDD" id="cd18791">
    <property type="entry name" value="SF2_C_RHA"/>
    <property type="match status" value="1"/>
</dbReference>